<dbReference type="RefSeq" id="XP_043034223.1">
    <property type="nucleotide sequence ID" value="XM_043177911.1"/>
</dbReference>
<protein>
    <submittedName>
        <fullName evidence="2">Uncharacterized protein</fullName>
    </submittedName>
</protein>
<evidence type="ECO:0000313" key="2">
    <source>
        <dbReference type="EMBL" id="KAG7440723.1"/>
    </source>
</evidence>
<accession>A0A9P7VHL3</accession>
<dbReference type="AlphaFoldDB" id="A0A9P7VHL3"/>
<sequence>MPDIHSRVHETSLFNDVAPTMPFDHFRFSVRYLAADSNRKVSNYPPSARTIHLPQSPYVNEYMTIPQNPTNKDTRTINHVPQGLLANCTFQVPKEAETNISPRASPNTPRLPHASPQSQHRNPRQRSVDCPLTLEHKTLLKHPAGVTIINVNNRAQQRANERRDHRSPRFLKMRQQVASFWVKDKQTKRGIKGGSRDYVFAVLYSVIKAIKVVKASWSIHLPSTRIPGPPFLVHKSPRPDRA</sequence>
<evidence type="ECO:0000313" key="3">
    <source>
        <dbReference type="Proteomes" id="UP000812287"/>
    </source>
</evidence>
<organism evidence="2 3">
    <name type="scientific">Guyanagaster necrorhizus</name>
    <dbReference type="NCBI Taxonomy" id="856835"/>
    <lineage>
        <taxon>Eukaryota</taxon>
        <taxon>Fungi</taxon>
        <taxon>Dikarya</taxon>
        <taxon>Basidiomycota</taxon>
        <taxon>Agaricomycotina</taxon>
        <taxon>Agaricomycetes</taxon>
        <taxon>Agaricomycetidae</taxon>
        <taxon>Agaricales</taxon>
        <taxon>Marasmiineae</taxon>
        <taxon>Physalacriaceae</taxon>
        <taxon>Guyanagaster</taxon>
    </lineage>
</organism>
<feature type="region of interest" description="Disordered" evidence="1">
    <location>
        <begin position="99"/>
        <end position="126"/>
    </location>
</feature>
<evidence type="ECO:0000256" key="1">
    <source>
        <dbReference type="SAM" id="MobiDB-lite"/>
    </source>
</evidence>
<gene>
    <name evidence="2" type="ORF">BT62DRAFT_1012317</name>
</gene>
<name>A0A9P7VHL3_9AGAR</name>
<dbReference type="Proteomes" id="UP000812287">
    <property type="component" value="Unassembled WGS sequence"/>
</dbReference>
<comment type="caution">
    <text evidence="2">The sequence shown here is derived from an EMBL/GenBank/DDBJ whole genome shotgun (WGS) entry which is preliminary data.</text>
</comment>
<keyword evidence="3" id="KW-1185">Reference proteome</keyword>
<dbReference type="EMBL" id="MU250567">
    <property type="protein sequence ID" value="KAG7440723.1"/>
    <property type="molecule type" value="Genomic_DNA"/>
</dbReference>
<dbReference type="GeneID" id="66100198"/>
<feature type="compositionally biased region" description="Polar residues" evidence="1">
    <location>
        <begin position="99"/>
        <end position="108"/>
    </location>
</feature>
<proteinExistence type="predicted"/>
<reference evidence="2" key="1">
    <citation type="submission" date="2020-11" db="EMBL/GenBank/DDBJ databases">
        <title>Adaptations for nitrogen fixation in a non-lichenized fungal sporocarp promotes dispersal by wood-feeding termites.</title>
        <authorList>
            <consortium name="DOE Joint Genome Institute"/>
            <person name="Koch R.A."/>
            <person name="Yoon G."/>
            <person name="Arayal U."/>
            <person name="Lail K."/>
            <person name="Amirebrahimi M."/>
            <person name="Labutti K."/>
            <person name="Lipzen A."/>
            <person name="Riley R."/>
            <person name="Barry K."/>
            <person name="Henrissat B."/>
            <person name="Grigoriev I.V."/>
            <person name="Herr J.R."/>
            <person name="Aime M.C."/>
        </authorList>
    </citation>
    <scope>NUCLEOTIDE SEQUENCE</scope>
    <source>
        <strain evidence="2">MCA 3950</strain>
    </source>
</reference>
<dbReference type="OrthoDB" id="10517985at2759"/>